<dbReference type="GO" id="GO:0070830">
    <property type="term" value="P:bicellular tight junction assembly"/>
    <property type="evidence" value="ECO:0000318"/>
    <property type="project" value="GO_Central"/>
</dbReference>
<dbReference type="Gene3D" id="1.20.140.150">
    <property type="match status" value="1"/>
</dbReference>
<evidence type="ECO:0000256" key="3">
    <source>
        <dbReference type="ARBA" id="ARBA00008295"/>
    </source>
</evidence>
<comment type="subcellular location">
    <subcellularLocation>
        <location evidence="1">Cell junction</location>
        <location evidence="1">Tight junction</location>
    </subcellularLocation>
    <subcellularLocation>
        <location evidence="2">Cell membrane</location>
        <topology evidence="2">Multi-pass membrane protein</topology>
    </subcellularLocation>
</comment>
<comment type="similarity">
    <text evidence="3">Belongs to the claudin family.</text>
</comment>
<reference evidence="11" key="4">
    <citation type="submission" date="2025-09" db="UniProtKB">
        <authorList>
            <consortium name="Ensembl"/>
        </authorList>
    </citation>
    <scope>IDENTIFICATION</scope>
</reference>
<evidence type="ECO:0000256" key="5">
    <source>
        <dbReference type="ARBA" id="ARBA00022475"/>
    </source>
</evidence>
<reference evidence="11" key="3">
    <citation type="submission" date="2025-08" db="UniProtKB">
        <authorList>
            <consortium name="Ensembl"/>
        </authorList>
    </citation>
    <scope>IDENTIFICATION</scope>
</reference>
<dbReference type="AlphaFoldDB" id="F6YW52"/>
<name>F6YW52_CIOIN</name>
<evidence type="ECO:0000256" key="8">
    <source>
        <dbReference type="ARBA" id="ARBA00022989"/>
    </source>
</evidence>
<keyword evidence="5" id="KW-1003">Cell membrane</keyword>
<dbReference type="InParanoid" id="F6YW52"/>
<dbReference type="GO" id="GO:0007155">
    <property type="term" value="P:cell adhesion"/>
    <property type="evidence" value="ECO:0000318"/>
    <property type="project" value="GO_Central"/>
</dbReference>
<keyword evidence="12" id="KW-1185">Reference proteome</keyword>
<dbReference type="GO" id="GO:0005886">
    <property type="term" value="C:plasma membrane"/>
    <property type="evidence" value="ECO:0000318"/>
    <property type="project" value="GO_Central"/>
</dbReference>
<keyword evidence="7" id="KW-0965">Cell junction</keyword>
<evidence type="ECO:0000256" key="2">
    <source>
        <dbReference type="ARBA" id="ARBA00004651"/>
    </source>
</evidence>
<dbReference type="STRING" id="7719.ENSCINP00000000852"/>
<keyword evidence="6 10" id="KW-0812">Transmembrane</keyword>
<dbReference type="PRINTS" id="PR01077">
    <property type="entry name" value="CLAUDIN"/>
</dbReference>
<evidence type="ECO:0000256" key="6">
    <source>
        <dbReference type="ARBA" id="ARBA00022692"/>
    </source>
</evidence>
<evidence type="ECO:0000256" key="10">
    <source>
        <dbReference type="SAM" id="Phobius"/>
    </source>
</evidence>
<gene>
    <name evidence="11" type="primary">LOC100179981</name>
</gene>
<evidence type="ECO:0000256" key="1">
    <source>
        <dbReference type="ARBA" id="ARBA00004435"/>
    </source>
</evidence>
<feature type="transmembrane region" description="Helical" evidence="10">
    <location>
        <begin position="162"/>
        <end position="185"/>
    </location>
</feature>
<accession>F6YW52</accession>
<feature type="transmembrane region" description="Helical" evidence="10">
    <location>
        <begin position="7"/>
        <end position="27"/>
    </location>
</feature>
<dbReference type="OMA" id="RYGPPSK"/>
<dbReference type="InterPro" id="IPR004031">
    <property type="entry name" value="PMP22/EMP/MP20/Claudin"/>
</dbReference>
<reference evidence="11" key="2">
    <citation type="journal article" date="2008" name="Genome Biol.">
        <title>Improved genome assembly and evidence-based global gene model set for the chordate Ciona intestinalis: new insight into intron and operon populations.</title>
        <authorList>
            <person name="Satou Y."/>
            <person name="Mineta K."/>
            <person name="Ogasawara M."/>
            <person name="Sasakura Y."/>
            <person name="Shoguchi E."/>
            <person name="Ueno K."/>
            <person name="Yamada L."/>
            <person name="Matsumoto J."/>
            <person name="Wasserscheid J."/>
            <person name="Dewar K."/>
            <person name="Wiley G.B."/>
            <person name="Macmil S.L."/>
            <person name="Roe B.A."/>
            <person name="Zeller R.W."/>
            <person name="Hastings K.E."/>
            <person name="Lemaire P."/>
            <person name="Lindquist E."/>
            <person name="Endo T."/>
            <person name="Hotta K."/>
            <person name="Inaba K."/>
        </authorList>
    </citation>
    <scope>NUCLEOTIDE SEQUENCE [LARGE SCALE GENOMIC DNA]</scope>
    <source>
        <strain evidence="11">wild type</strain>
    </source>
</reference>
<reference evidence="12" key="1">
    <citation type="journal article" date="2002" name="Science">
        <title>The draft genome of Ciona intestinalis: insights into chordate and vertebrate origins.</title>
        <authorList>
            <person name="Dehal P."/>
            <person name="Satou Y."/>
            <person name="Campbell R.K."/>
            <person name="Chapman J."/>
            <person name="Degnan B."/>
            <person name="De Tomaso A."/>
            <person name="Davidson B."/>
            <person name="Di Gregorio A."/>
            <person name="Gelpke M."/>
            <person name="Goodstein D.M."/>
            <person name="Harafuji N."/>
            <person name="Hastings K.E."/>
            <person name="Ho I."/>
            <person name="Hotta K."/>
            <person name="Huang W."/>
            <person name="Kawashima T."/>
            <person name="Lemaire P."/>
            <person name="Martinez D."/>
            <person name="Meinertzhagen I.A."/>
            <person name="Necula S."/>
            <person name="Nonaka M."/>
            <person name="Putnam N."/>
            <person name="Rash S."/>
            <person name="Saiga H."/>
            <person name="Satake M."/>
            <person name="Terry A."/>
            <person name="Yamada L."/>
            <person name="Wang H.G."/>
            <person name="Awazu S."/>
            <person name="Azumi K."/>
            <person name="Boore J."/>
            <person name="Branno M."/>
            <person name="Chin-Bow S."/>
            <person name="DeSantis R."/>
            <person name="Doyle S."/>
            <person name="Francino P."/>
            <person name="Keys D.N."/>
            <person name="Haga S."/>
            <person name="Hayashi H."/>
            <person name="Hino K."/>
            <person name="Imai K.S."/>
            <person name="Inaba K."/>
            <person name="Kano S."/>
            <person name="Kobayashi K."/>
            <person name="Kobayashi M."/>
            <person name="Lee B.I."/>
            <person name="Makabe K.W."/>
            <person name="Manohar C."/>
            <person name="Matassi G."/>
            <person name="Medina M."/>
            <person name="Mochizuki Y."/>
            <person name="Mount S."/>
            <person name="Morishita T."/>
            <person name="Miura S."/>
            <person name="Nakayama A."/>
            <person name="Nishizaka S."/>
            <person name="Nomoto H."/>
            <person name="Ohta F."/>
            <person name="Oishi K."/>
            <person name="Rigoutsos I."/>
            <person name="Sano M."/>
            <person name="Sasaki A."/>
            <person name="Sasakura Y."/>
            <person name="Shoguchi E."/>
            <person name="Shin-i T."/>
            <person name="Spagnuolo A."/>
            <person name="Stainier D."/>
            <person name="Suzuki M.M."/>
            <person name="Tassy O."/>
            <person name="Takatori N."/>
            <person name="Tokuoka M."/>
            <person name="Yagi K."/>
            <person name="Yoshizaki F."/>
            <person name="Wada S."/>
            <person name="Zhang C."/>
            <person name="Hyatt P.D."/>
            <person name="Larimer F."/>
            <person name="Detter C."/>
            <person name="Doggett N."/>
            <person name="Glavina T."/>
            <person name="Hawkins T."/>
            <person name="Richardson P."/>
            <person name="Lucas S."/>
            <person name="Kohara Y."/>
            <person name="Levine M."/>
            <person name="Satoh N."/>
            <person name="Rokhsar D.S."/>
        </authorList>
    </citation>
    <scope>NUCLEOTIDE SEQUENCE [LARGE SCALE GENOMIC DNA]</scope>
</reference>
<feature type="transmembrane region" description="Helical" evidence="10">
    <location>
        <begin position="76"/>
        <end position="100"/>
    </location>
</feature>
<keyword evidence="9 10" id="KW-0472">Membrane</keyword>
<dbReference type="EMBL" id="EAAA01000165">
    <property type="status" value="NOT_ANNOTATED_CDS"/>
    <property type="molecule type" value="Genomic_DNA"/>
</dbReference>
<proteinExistence type="inferred from homology"/>
<dbReference type="InterPro" id="IPR006187">
    <property type="entry name" value="Claudin"/>
</dbReference>
<dbReference type="Pfam" id="PF00822">
    <property type="entry name" value="PMP22_Claudin"/>
    <property type="match status" value="1"/>
</dbReference>
<feature type="transmembrane region" description="Helical" evidence="10">
    <location>
        <begin position="121"/>
        <end position="142"/>
    </location>
</feature>
<dbReference type="GO" id="GO:0005923">
    <property type="term" value="C:bicellular tight junction"/>
    <property type="evidence" value="ECO:0000318"/>
    <property type="project" value="GO_Central"/>
</dbReference>
<dbReference type="HOGENOM" id="CLU_076370_2_2_1"/>
<keyword evidence="8 10" id="KW-1133">Transmembrane helix</keyword>
<evidence type="ECO:0000313" key="11">
    <source>
        <dbReference type="Ensembl" id="ENSCINP00000000852.3"/>
    </source>
</evidence>
<dbReference type="GeneTree" id="ENSGT00940000155387"/>
<dbReference type="Proteomes" id="UP000008144">
    <property type="component" value="Chromosome 1"/>
</dbReference>
<evidence type="ECO:0000256" key="4">
    <source>
        <dbReference type="ARBA" id="ARBA00022427"/>
    </source>
</evidence>
<evidence type="ECO:0000256" key="9">
    <source>
        <dbReference type="ARBA" id="ARBA00023136"/>
    </source>
</evidence>
<evidence type="ECO:0000313" key="12">
    <source>
        <dbReference type="Proteomes" id="UP000008144"/>
    </source>
</evidence>
<sequence>NLGMYGQILIFVLAFVSTSLITTTTVWNQWAVNGPTSSSVLTAIWAWRGIWGDCMQMYGGQYQCEEMQSMLNEKGYILAIRAMMCIALSLSVIGCFVTLIGMECSKLLDGNLSAKRNLMRISGVLFLVAGVLTLASVSWYTGVVVEDFFSVFTQDNMIIYEMGAALYLGFVSSALALLTAILCFCMPGPKPEDEDSPPYKYTPTGYTVREPYETKVQIPKSKDKYSEYV</sequence>
<dbReference type="GO" id="GO:0005198">
    <property type="term" value="F:structural molecule activity"/>
    <property type="evidence" value="ECO:0007669"/>
    <property type="project" value="InterPro"/>
</dbReference>
<keyword evidence="4" id="KW-0796">Tight junction</keyword>
<evidence type="ECO:0000256" key="7">
    <source>
        <dbReference type="ARBA" id="ARBA00022949"/>
    </source>
</evidence>
<protein>
    <submittedName>
        <fullName evidence="11">Claudin-19</fullName>
    </submittedName>
</protein>
<dbReference type="PANTHER" id="PTHR12002">
    <property type="entry name" value="CLAUDIN"/>
    <property type="match status" value="1"/>
</dbReference>
<organism evidence="11 12">
    <name type="scientific">Ciona intestinalis</name>
    <name type="common">Transparent sea squirt</name>
    <name type="synonym">Ascidia intestinalis</name>
    <dbReference type="NCBI Taxonomy" id="7719"/>
    <lineage>
        <taxon>Eukaryota</taxon>
        <taxon>Metazoa</taxon>
        <taxon>Chordata</taxon>
        <taxon>Tunicata</taxon>
        <taxon>Ascidiacea</taxon>
        <taxon>Phlebobranchia</taxon>
        <taxon>Cionidae</taxon>
        <taxon>Ciona</taxon>
    </lineage>
</organism>
<dbReference type="Ensembl" id="ENSCINT00000000852.3">
    <property type="protein sequence ID" value="ENSCINP00000000852.3"/>
    <property type="gene ID" value="ENSCING00000000466.3"/>
</dbReference>